<comment type="caution">
    <text evidence="5">The sequence shown here is derived from an EMBL/GenBank/DDBJ whole genome shotgun (WGS) entry which is preliminary data.</text>
</comment>
<keyword evidence="2" id="KW-0833">Ubl conjugation pathway</keyword>
<evidence type="ECO:0000256" key="3">
    <source>
        <dbReference type="SAM" id="MobiDB-lite"/>
    </source>
</evidence>
<evidence type="ECO:0000256" key="2">
    <source>
        <dbReference type="ARBA" id="ARBA00022786"/>
    </source>
</evidence>
<keyword evidence="6" id="KW-1185">Reference proteome</keyword>
<evidence type="ECO:0000259" key="4">
    <source>
        <dbReference type="PROSITE" id="PS50127"/>
    </source>
</evidence>
<evidence type="ECO:0000313" key="6">
    <source>
        <dbReference type="Proteomes" id="UP001286456"/>
    </source>
</evidence>
<sequence length="1037" mass="113146">MAPLRAKVGDALQKLNGKLSSKRRISEEAEGDGSQQPKQPRILSAQPSASGTTSVVSKKHADKVSEPGILFPSFDEQASGAASSSYLSSPASPFSSPSSAINDGPWDQESSYAGSSGNPIDSPDDLGECSRASTGMTSTAKTSPLFTESSLGKAPAAFLGRWARKTSREHQQINADEELARALQEAEDEHGAQSQTEMTTAETLGGSVPLQAYGKRLRAATCPRCRVRITVDGETVVSRTKTQLVKGLLHPYLSCQSCKTWCCIWCRNQSANQPIVLTHHSSGKSGGKVFKVTWCCDESRLFLSWSLLCGQEYQKPDSQNPGFGERVRARLTPRADPDPKPTPPAKLSKASKHNHSILSKGTGYGGSEIFSTSFNIKIPRPKSSSKPEDEVLGFYFACLSILLPCRSRPGQFDQTRQPLIAAALRRSPLLGKASEILRTYNSIEDISSQFQLYAALVDFLETIGGHHDTFPLVSLEQIAHQPVEQLVHATYATTNTRRPGDFLQATPISVSIQRLAGPCRAFVKTASAHAAALLADGEQNLVALIQRICDFADLLERDQYLLNDTRREDPVPPPSPPLTVQPPTANVMTRARATQDAALAAQAKARQTKAEIETWHRQHCVEEMEDETILEHFSFRDKARSMGRNSVAKGRMKKLVTQISSLHTDLPNGIYVRHGSSRLDVMKVLMVGPADTPYENGLFEFDLFCSESFPMNPPEMVFLTTGRGAAAFNPNLYSNGKVCLSLLGTWAGQGWESERSTILQVLVSIQGMIFTNQPWYNEPGRERHQDKTRSDSYNRQIQALTVQHAMIYWLLQRLGQQEGSEVSAGKGPAKAPASIPAAAIVPPPPSSWMGPYPFWIGHAPGSALSATSASKSGVQNVPNANKTGEQANSKQGPPTSSNSNSPIPGEDAFNEVYDDDEWLGLDDPLPQGTGLYHSVSLPGPPPGMGSSPSQTILLHQQIQAMYAQLPLKPLKPERITRPPGNTAVDRNDDYAWGKVIRRHFSSGLVMDVVKKWHRQGSTTCQVKELEEALNRHGFLLE</sequence>
<feature type="compositionally biased region" description="Polar residues" evidence="3">
    <location>
        <begin position="131"/>
        <end position="148"/>
    </location>
</feature>
<dbReference type="Pfam" id="PF00179">
    <property type="entry name" value="UQ_con"/>
    <property type="match status" value="1"/>
</dbReference>
<feature type="region of interest" description="Disordered" evidence="3">
    <location>
        <begin position="81"/>
        <end position="148"/>
    </location>
</feature>
<feature type="compositionally biased region" description="Low complexity" evidence="3">
    <location>
        <begin position="893"/>
        <end position="904"/>
    </location>
</feature>
<feature type="region of interest" description="Disordered" evidence="3">
    <location>
        <begin position="865"/>
        <end position="909"/>
    </location>
</feature>
<keyword evidence="1" id="KW-0808">Transferase</keyword>
<reference evidence="5" key="2">
    <citation type="submission" date="2023-06" db="EMBL/GenBank/DDBJ databases">
        <authorList>
            <consortium name="Lawrence Berkeley National Laboratory"/>
            <person name="Haridas S."/>
            <person name="Hensen N."/>
            <person name="Bonometti L."/>
            <person name="Westerberg I."/>
            <person name="Brannstrom I.O."/>
            <person name="Guillou S."/>
            <person name="Cros-Aarteil S."/>
            <person name="Calhoun S."/>
            <person name="Kuo A."/>
            <person name="Mondo S."/>
            <person name="Pangilinan J."/>
            <person name="Riley R."/>
            <person name="Labutti K."/>
            <person name="Andreopoulos B."/>
            <person name="Lipzen A."/>
            <person name="Chen C."/>
            <person name="Yanf M."/>
            <person name="Daum C."/>
            <person name="Ng V."/>
            <person name="Clum A."/>
            <person name="Steindorff A."/>
            <person name="Ohm R."/>
            <person name="Martin F."/>
            <person name="Silar P."/>
            <person name="Natvig D."/>
            <person name="Lalanne C."/>
            <person name="Gautier V."/>
            <person name="Ament-Velasquez S.L."/>
            <person name="Kruys A."/>
            <person name="Hutchinson M.I."/>
            <person name="Powell A.J."/>
            <person name="Barry K."/>
            <person name="Miller A.N."/>
            <person name="Grigoriev I.V."/>
            <person name="Debuchy R."/>
            <person name="Gladieux P."/>
            <person name="Thoren M.H."/>
            <person name="Johannesson H."/>
        </authorList>
    </citation>
    <scope>NUCLEOTIDE SEQUENCE</scope>
    <source>
        <strain evidence="5">SMH4131-1</strain>
    </source>
</reference>
<dbReference type="InterPro" id="IPR016135">
    <property type="entry name" value="UBQ-conjugating_enzyme/RWD"/>
</dbReference>
<feature type="region of interest" description="Disordered" evidence="3">
    <location>
        <begin position="930"/>
        <end position="949"/>
    </location>
</feature>
<reference evidence="5" key="1">
    <citation type="journal article" date="2023" name="Mol. Phylogenet. Evol.">
        <title>Genome-scale phylogeny and comparative genomics of the fungal order Sordariales.</title>
        <authorList>
            <person name="Hensen N."/>
            <person name="Bonometti L."/>
            <person name="Westerberg I."/>
            <person name="Brannstrom I.O."/>
            <person name="Guillou S."/>
            <person name="Cros-Aarteil S."/>
            <person name="Calhoun S."/>
            <person name="Haridas S."/>
            <person name="Kuo A."/>
            <person name="Mondo S."/>
            <person name="Pangilinan J."/>
            <person name="Riley R."/>
            <person name="LaButti K."/>
            <person name="Andreopoulos B."/>
            <person name="Lipzen A."/>
            <person name="Chen C."/>
            <person name="Yan M."/>
            <person name="Daum C."/>
            <person name="Ng V."/>
            <person name="Clum A."/>
            <person name="Steindorff A."/>
            <person name="Ohm R.A."/>
            <person name="Martin F."/>
            <person name="Silar P."/>
            <person name="Natvig D.O."/>
            <person name="Lalanne C."/>
            <person name="Gautier V."/>
            <person name="Ament-Velasquez S.L."/>
            <person name="Kruys A."/>
            <person name="Hutchinson M.I."/>
            <person name="Powell A.J."/>
            <person name="Barry K."/>
            <person name="Miller A.N."/>
            <person name="Grigoriev I.V."/>
            <person name="Debuchy R."/>
            <person name="Gladieux P."/>
            <person name="Hiltunen Thoren M."/>
            <person name="Johannesson H."/>
        </authorList>
    </citation>
    <scope>NUCLEOTIDE SEQUENCE</scope>
    <source>
        <strain evidence="5">SMH4131-1</strain>
    </source>
</reference>
<dbReference type="PROSITE" id="PS50127">
    <property type="entry name" value="UBC_2"/>
    <property type="match status" value="1"/>
</dbReference>
<feature type="compositionally biased region" description="Polar residues" evidence="3">
    <location>
        <begin position="108"/>
        <end position="119"/>
    </location>
</feature>
<feature type="compositionally biased region" description="Polar residues" evidence="3">
    <location>
        <begin position="865"/>
        <end position="892"/>
    </location>
</feature>
<feature type="region of interest" description="Disordered" evidence="3">
    <location>
        <begin position="1"/>
        <end position="62"/>
    </location>
</feature>
<dbReference type="PANTHER" id="PTHR46116">
    <property type="entry name" value="(E3-INDEPENDENT) E2 UBIQUITIN-CONJUGATING ENZYME"/>
    <property type="match status" value="1"/>
</dbReference>
<name>A0AAE0MEH6_9PEZI</name>
<dbReference type="InterPro" id="IPR000608">
    <property type="entry name" value="UBC"/>
</dbReference>
<gene>
    <name evidence="5" type="ORF">B0T19DRAFT_400904</name>
</gene>
<evidence type="ECO:0000256" key="1">
    <source>
        <dbReference type="ARBA" id="ARBA00022679"/>
    </source>
</evidence>
<feature type="region of interest" description="Disordered" evidence="3">
    <location>
        <begin position="331"/>
        <end position="360"/>
    </location>
</feature>
<feature type="compositionally biased region" description="Polar residues" evidence="3">
    <location>
        <begin position="45"/>
        <end position="56"/>
    </location>
</feature>
<dbReference type="GO" id="GO:0016740">
    <property type="term" value="F:transferase activity"/>
    <property type="evidence" value="ECO:0007669"/>
    <property type="project" value="UniProtKB-KW"/>
</dbReference>
<dbReference type="EMBL" id="JAUEPO010000003">
    <property type="protein sequence ID" value="KAK3328114.1"/>
    <property type="molecule type" value="Genomic_DNA"/>
</dbReference>
<feature type="compositionally biased region" description="Low complexity" evidence="3">
    <location>
        <begin position="81"/>
        <end position="100"/>
    </location>
</feature>
<evidence type="ECO:0000313" key="5">
    <source>
        <dbReference type="EMBL" id="KAK3328114.1"/>
    </source>
</evidence>
<organism evidence="5 6">
    <name type="scientific">Cercophora scortea</name>
    <dbReference type="NCBI Taxonomy" id="314031"/>
    <lineage>
        <taxon>Eukaryota</taxon>
        <taxon>Fungi</taxon>
        <taxon>Dikarya</taxon>
        <taxon>Ascomycota</taxon>
        <taxon>Pezizomycotina</taxon>
        <taxon>Sordariomycetes</taxon>
        <taxon>Sordariomycetidae</taxon>
        <taxon>Sordariales</taxon>
        <taxon>Lasiosphaeriaceae</taxon>
        <taxon>Cercophora</taxon>
    </lineage>
</organism>
<feature type="domain" description="UBC core" evidence="4">
    <location>
        <begin position="650"/>
        <end position="806"/>
    </location>
</feature>
<accession>A0AAE0MEH6</accession>
<dbReference type="Proteomes" id="UP001286456">
    <property type="component" value="Unassembled WGS sequence"/>
</dbReference>
<dbReference type="SUPFAM" id="SSF54495">
    <property type="entry name" value="UBC-like"/>
    <property type="match status" value="1"/>
</dbReference>
<dbReference type="SMART" id="SM00212">
    <property type="entry name" value="UBCc"/>
    <property type="match status" value="1"/>
</dbReference>
<dbReference type="AlphaFoldDB" id="A0AAE0MEH6"/>
<proteinExistence type="predicted"/>
<dbReference type="Gene3D" id="3.10.110.10">
    <property type="entry name" value="Ubiquitin Conjugating Enzyme"/>
    <property type="match status" value="1"/>
</dbReference>
<protein>
    <recommendedName>
        <fullName evidence="4">UBC core domain-containing protein</fullName>
    </recommendedName>
</protein>